<evidence type="ECO:0000256" key="2">
    <source>
        <dbReference type="ARBA" id="ARBA00004651"/>
    </source>
</evidence>
<keyword evidence="7" id="KW-0479">Metal-binding</keyword>
<keyword evidence="16" id="KW-1185">Reference proteome</keyword>
<dbReference type="AlphaFoldDB" id="A0AA37T107"/>
<feature type="transmembrane region" description="Helical" evidence="13">
    <location>
        <begin position="62"/>
        <end position="85"/>
    </location>
</feature>
<keyword evidence="10" id="KW-0408">Iron</keyword>
<reference evidence="15 16" key="1">
    <citation type="journal article" date="2014" name="Int. J. Syst. Evol. Microbiol.">
        <title>Complete genome sequence of Corynebacterium casei LMG S-19264T (=DSM 44701T), isolated from a smear-ripened cheese.</title>
        <authorList>
            <consortium name="US DOE Joint Genome Institute (JGI-PGF)"/>
            <person name="Walter F."/>
            <person name="Albersmeier A."/>
            <person name="Kalinowski J."/>
            <person name="Ruckert C."/>
        </authorList>
    </citation>
    <scope>NUCLEOTIDE SEQUENCE [LARGE SCALE GENOMIC DNA]</scope>
    <source>
        <strain evidence="15 16">NBRC 110095</strain>
    </source>
</reference>
<keyword evidence="5" id="KW-0349">Heme</keyword>
<name>A0AA37T107_9GAMM</name>
<feature type="transmembrane region" description="Helical" evidence="13">
    <location>
        <begin position="189"/>
        <end position="210"/>
    </location>
</feature>
<proteinExistence type="inferred from homology"/>
<feature type="transmembrane region" description="Helical" evidence="13">
    <location>
        <begin position="144"/>
        <end position="169"/>
    </location>
</feature>
<evidence type="ECO:0000313" key="16">
    <source>
        <dbReference type="Proteomes" id="UP001156870"/>
    </source>
</evidence>
<dbReference type="GO" id="GO:0022904">
    <property type="term" value="P:respiratory electron transport chain"/>
    <property type="evidence" value="ECO:0007669"/>
    <property type="project" value="InterPro"/>
</dbReference>
<keyword evidence="4" id="KW-1003">Cell membrane</keyword>
<dbReference type="SUPFAM" id="SSF81342">
    <property type="entry name" value="Transmembrane di-heme cytochromes"/>
    <property type="match status" value="1"/>
</dbReference>
<evidence type="ECO:0000313" key="15">
    <source>
        <dbReference type="EMBL" id="GLS24974.1"/>
    </source>
</evidence>
<evidence type="ECO:0000256" key="9">
    <source>
        <dbReference type="ARBA" id="ARBA00022989"/>
    </source>
</evidence>
<dbReference type="InterPro" id="IPR016174">
    <property type="entry name" value="Di-haem_cyt_TM"/>
</dbReference>
<evidence type="ECO:0000256" key="12">
    <source>
        <dbReference type="ARBA" id="ARBA00037975"/>
    </source>
</evidence>
<evidence type="ECO:0000259" key="14">
    <source>
        <dbReference type="Pfam" id="PF01292"/>
    </source>
</evidence>
<keyword evidence="6 13" id="KW-0812">Transmembrane</keyword>
<feature type="domain" description="Cytochrome b561 bacterial/Ni-hydrogenase" evidence="14">
    <location>
        <begin position="56"/>
        <end position="223"/>
    </location>
</feature>
<dbReference type="Proteomes" id="UP001156870">
    <property type="component" value="Unassembled WGS sequence"/>
</dbReference>
<comment type="similarity">
    <text evidence="12">Belongs to the cytochrome b561 family.</text>
</comment>
<dbReference type="InterPro" id="IPR052168">
    <property type="entry name" value="Cytochrome_b561_oxidase"/>
</dbReference>
<dbReference type="InterPro" id="IPR011577">
    <property type="entry name" value="Cyt_b561_bac/Ni-Hgenase"/>
</dbReference>
<comment type="subcellular location">
    <subcellularLocation>
        <location evidence="2">Cell membrane</location>
        <topology evidence="2">Multi-pass membrane protein</topology>
    </subcellularLocation>
</comment>
<organism evidence="15 16">
    <name type="scientific">Marinibactrum halimedae</name>
    <dbReference type="NCBI Taxonomy" id="1444977"/>
    <lineage>
        <taxon>Bacteria</taxon>
        <taxon>Pseudomonadati</taxon>
        <taxon>Pseudomonadota</taxon>
        <taxon>Gammaproteobacteria</taxon>
        <taxon>Cellvibrionales</taxon>
        <taxon>Cellvibrionaceae</taxon>
        <taxon>Marinibactrum</taxon>
    </lineage>
</organism>
<dbReference type="EMBL" id="BSPD01000020">
    <property type="protein sequence ID" value="GLS24974.1"/>
    <property type="molecule type" value="Genomic_DNA"/>
</dbReference>
<dbReference type="GO" id="GO:0009055">
    <property type="term" value="F:electron transfer activity"/>
    <property type="evidence" value="ECO:0007669"/>
    <property type="project" value="InterPro"/>
</dbReference>
<dbReference type="RefSeq" id="WP_232592210.1">
    <property type="nucleotide sequence ID" value="NZ_BSPD01000020.1"/>
</dbReference>
<feature type="transmembrane region" description="Helical" evidence="13">
    <location>
        <begin position="91"/>
        <end position="114"/>
    </location>
</feature>
<evidence type="ECO:0000256" key="7">
    <source>
        <dbReference type="ARBA" id="ARBA00022723"/>
    </source>
</evidence>
<keyword evidence="11 13" id="KW-0472">Membrane</keyword>
<evidence type="ECO:0000256" key="3">
    <source>
        <dbReference type="ARBA" id="ARBA00022448"/>
    </source>
</evidence>
<dbReference type="GO" id="GO:0046872">
    <property type="term" value="F:metal ion binding"/>
    <property type="evidence" value="ECO:0007669"/>
    <property type="project" value="UniProtKB-KW"/>
</dbReference>
<comment type="cofactor">
    <cofactor evidence="1">
        <name>heme b</name>
        <dbReference type="ChEBI" id="CHEBI:60344"/>
    </cofactor>
</comment>
<sequence length="223" mass="24733">MFIDFTDTLIPPHSTTDANAGRYELGGSSSNDIIFIESDEKQLPSDSSQSVSPQSYPLPAKIFHWISAVVIIWASISGFSLSLISDESIKHAIGAFNVSITTVLIPVFFARIVYRIKLQLCGEYPAEHPGVSKSEKKMAHLGHIGLYVLSSIVLVTGVLMMQSPIEVFYVFQIPNVITDSHLAEQYEVFHSHACRALAGLIIVHVLAVIWHRRQGRCVLKRMV</sequence>
<evidence type="ECO:0000256" key="11">
    <source>
        <dbReference type="ARBA" id="ARBA00023136"/>
    </source>
</evidence>
<comment type="caution">
    <text evidence="15">The sequence shown here is derived from an EMBL/GenBank/DDBJ whole genome shotgun (WGS) entry which is preliminary data.</text>
</comment>
<dbReference type="GO" id="GO:0020037">
    <property type="term" value="F:heme binding"/>
    <property type="evidence" value="ECO:0007669"/>
    <property type="project" value="TreeGrafter"/>
</dbReference>
<evidence type="ECO:0000256" key="8">
    <source>
        <dbReference type="ARBA" id="ARBA00022982"/>
    </source>
</evidence>
<gene>
    <name evidence="15" type="ORF">GCM10007877_06880</name>
</gene>
<dbReference type="Pfam" id="PF01292">
    <property type="entry name" value="Ni_hydr_CYTB"/>
    <property type="match status" value="1"/>
</dbReference>
<protein>
    <submittedName>
        <fullName evidence="15">Cytochrome b561</fullName>
    </submittedName>
</protein>
<evidence type="ECO:0000256" key="4">
    <source>
        <dbReference type="ARBA" id="ARBA00022475"/>
    </source>
</evidence>
<evidence type="ECO:0000256" key="5">
    <source>
        <dbReference type="ARBA" id="ARBA00022617"/>
    </source>
</evidence>
<keyword evidence="3" id="KW-0813">Transport</keyword>
<evidence type="ECO:0000256" key="10">
    <source>
        <dbReference type="ARBA" id="ARBA00023004"/>
    </source>
</evidence>
<evidence type="ECO:0000256" key="13">
    <source>
        <dbReference type="SAM" id="Phobius"/>
    </source>
</evidence>
<evidence type="ECO:0000256" key="1">
    <source>
        <dbReference type="ARBA" id="ARBA00001970"/>
    </source>
</evidence>
<keyword evidence="8" id="KW-0249">Electron transport</keyword>
<evidence type="ECO:0000256" key="6">
    <source>
        <dbReference type="ARBA" id="ARBA00022692"/>
    </source>
</evidence>
<accession>A0AA37T107</accession>
<dbReference type="GO" id="GO:0005886">
    <property type="term" value="C:plasma membrane"/>
    <property type="evidence" value="ECO:0007669"/>
    <property type="project" value="UniProtKB-SubCell"/>
</dbReference>
<keyword evidence="9 13" id="KW-1133">Transmembrane helix</keyword>
<dbReference type="PANTHER" id="PTHR30529:SF1">
    <property type="entry name" value="CYTOCHROME B561 HOMOLOG 2"/>
    <property type="match status" value="1"/>
</dbReference>
<dbReference type="PANTHER" id="PTHR30529">
    <property type="entry name" value="CYTOCHROME B561"/>
    <property type="match status" value="1"/>
</dbReference>